<evidence type="ECO:0000256" key="1">
    <source>
        <dbReference type="SAM" id="SignalP"/>
    </source>
</evidence>
<keyword evidence="1" id="KW-0732">Signal</keyword>
<feature type="signal peptide" evidence="1">
    <location>
        <begin position="1"/>
        <end position="25"/>
    </location>
</feature>
<evidence type="ECO:0000313" key="3">
    <source>
        <dbReference type="Proteomes" id="UP000886876"/>
    </source>
</evidence>
<reference evidence="2" key="2">
    <citation type="journal article" date="2021" name="PeerJ">
        <title>Extensive microbial diversity within the chicken gut microbiome revealed by metagenomics and culture.</title>
        <authorList>
            <person name="Gilroy R."/>
            <person name="Ravi A."/>
            <person name="Getino M."/>
            <person name="Pursley I."/>
            <person name="Horton D.L."/>
            <person name="Alikhan N.F."/>
            <person name="Baker D."/>
            <person name="Gharbi K."/>
            <person name="Hall N."/>
            <person name="Watson M."/>
            <person name="Adriaenssens E.M."/>
            <person name="Foster-Nyarko E."/>
            <person name="Jarju S."/>
            <person name="Secka A."/>
            <person name="Antonio M."/>
            <person name="Oren A."/>
            <person name="Chaudhuri R.R."/>
            <person name="La Ragione R."/>
            <person name="Hildebrand F."/>
            <person name="Pallen M.J."/>
        </authorList>
    </citation>
    <scope>NUCLEOTIDE SEQUENCE</scope>
    <source>
        <strain evidence="2">ChiHecec3B27-6122</strain>
    </source>
</reference>
<comment type="caution">
    <text evidence="2">The sequence shown here is derived from an EMBL/GenBank/DDBJ whole genome shotgun (WGS) entry which is preliminary data.</text>
</comment>
<dbReference type="AlphaFoldDB" id="A0A9D1K7Z5"/>
<feature type="chain" id="PRO_5038409599" evidence="1">
    <location>
        <begin position="26"/>
        <end position="385"/>
    </location>
</feature>
<dbReference type="SUPFAM" id="SSF50998">
    <property type="entry name" value="Quinoprotein alcohol dehydrogenase-like"/>
    <property type="match status" value="1"/>
</dbReference>
<gene>
    <name evidence="2" type="ORF">IAD42_05330</name>
</gene>
<proteinExistence type="predicted"/>
<accession>A0A9D1K7Z5</accession>
<evidence type="ECO:0000313" key="2">
    <source>
        <dbReference type="EMBL" id="HIS97378.1"/>
    </source>
</evidence>
<dbReference type="InterPro" id="IPR011047">
    <property type="entry name" value="Quinoprotein_ADH-like_sf"/>
</dbReference>
<dbReference type="EMBL" id="DVJS01000135">
    <property type="protein sequence ID" value="HIS97378.1"/>
    <property type="molecule type" value="Genomic_DNA"/>
</dbReference>
<organism evidence="2 3">
    <name type="scientific">Candidatus Scatomorpha pullistercoris</name>
    <dbReference type="NCBI Taxonomy" id="2840929"/>
    <lineage>
        <taxon>Bacteria</taxon>
        <taxon>Bacillati</taxon>
        <taxon>Bacillota</taxon>
        <taxon>Clostridia</taxon>
        <taxon>Eubacteriales</taxon>
        <taxon>Candidatus Scatomorpha</taxon>
    </lineage>
</organism>
<feature type="non-terminal residue" evidence="2">
    <location>
        <position position="385"/>
    </location>
</feature>
<dbReference type="Proteomes" id="UP000886876">
    <property type="component" value="Unassembled WGS sequence"/>
</dbReference>
<name>A0A9D1K7Z5_9FIRM</name>
<sequence length="385" mass="40360">MRKLSAYISILIAAALLLSGCGAVSDEPDQDAQQGEMVWDCEFFSEGAPSYAGAVSVCGEGFVFSSSDDSPSLWLCDAESGEFRQLDSYGPPAPIEGAEDHGCVILALSPVQGGGFLVAEQVVGMRDGEMLTERCLRILDETGMALGSIDLTAADAAAAAALDAGGGAYYSRSITNIGAGSDGEVLLIYGGSVLVLVDASGQLLFCEAADTFIPAPARLADGRYGFLANGIGGVVLRVFDFERREFLDDILLPTGNTQFYPGGGDFDLSYISASCACGLDLETGEEVQLASLVNCGVNQDRLISMFTGSDGTVNCLLRGEGGTAELARIEQIPASEQSDVITLTLACMGLSQTLRQDILEFNRANSGVKIEVRDYEQYSESPGDG</sequence>
<protein>
    <submittedName>
        <fullName evidence="2">Uncharacterized protein</fullName>
    </submittedName>
</protein>
<reference evidence="2" key="1">
    <citation type="submission" date="2020-10" db="EMBL/GenBank/DDBJ databases">
        <authorList>
            <person name="Gilroy R."/>
        </authorList>
    </citation>
    <scope>NUCLEOTIDE SEQUENCE</scope>
    <source>
        <strain evidence="2">ChiHecec3B27-6122</strain>
    </source>
</reference>
<dbReference type="PROSITE" id="PS51257">
    <property type="entry name" value="PROKAR_LIPOPROTEIN"/>
    <property type="match status" value="1"/>
</dbReference>